<keyword evidence="3" id="KW-0813">Transport</keyword>
<dbReference type="GO" id="GO:1901678">
    <property type="term" value="P:iron coordination entity transport"/>
    <property type="evidence" value="ECO:0007669"/>
    <property type="project" value="UniProtKB-ARBA"/>
</dbReference>
<sequence>MKSIPVTLVAGAAVLTLALTGCSSSGETGSADTKGTKDAKSTTRVVTDATGAEVEVPDTPKRIVTLHYAATQPVLDLGFELVGQGVFEKGIIPEDQAAAAEKVPVVAQQEPKLEEIAALEPDLIFAPNVYDEETTKALKEIAPVYTFTLRGGDRAKWTQRTEEVAEALGVPEKADELQTAFTERQKGIATKYADVIKGRTVGVIGSYEENNFYAWGEKNMQGSLLVPLGFTYSKQESDIVKDQKEPEATLSHEKLASAIGDADVLFLDSNLRGEINAFMKDLQATSLYRQLPAVKDGHVYVGGKNTVAGYTDANYTLDRVEDALKDLQAK</sequence>
<evidence type="ECO:0000256" key="1">
    <source>
        <dbReference type="ARBA" id="ARBA00004196"/>
    </source>
</evidence>
<protein>
    <submittedName>
        <fullName evidence="8">ABC transporter substrate-binding protein</fullName>
    </submittedName>
</protein>
<dbReference type="PANTHER" id="PTHR30532">
    <property type="entry name" value="IRON III DICITRATE-BINDING PERIPLASMIC PROTEIN"/>
    <property type="match status" value="1"/>
</dbReference>
<dbReference type="PANTHER" id="PTHR30532:SF1">
    <property type="entry name" value="IRON(3+)-HYDROXAMATE-BINDING PROTEIN FHUD"/>
    <property type="match status" value="1"/>
</dbReference>
<proteinExistence type="inferred from homology"/>
<comment type="caution">
    <text evidence="8">The sequence shown here is derived from an EMBL/GenBank/DDBJ whole genome shotgun (WGS) entry which is preliminary data.</text>
</comment>
<dbReference type="PROSITE" id="PS51257">
    <property type="entry name" value="PROKAR_LIPOPROTEIN"/>
    <property type="match status" value="1"/>
</dbReference>
<dbReference type="EMBL" id="JAGPNL010000001">
    <property type="protein sequence ID" value="MBQ0826157.1"/>
    <property type="molecule type" value="Genomic_DNA"/>
</dbReference>
<feature type="chain" id="PRO_5038535020" evidence="6">
    <location>
        <begin position="26"/>
        <end position="330"/>
    </location>
</feature>
<dbReference type="AlphaFoldDB" id="A0A940XFF9"/>
<gene>
    <name evidence="8" type="ORF">J5Y05_06515</name>
</gene>
<dbReference type="Gene3D" id="3.40.50.1980">
    <property type="entry name" value="Nitrogenase molybdenum iron protein domain"/>
    <property type="match status" value="2"/>
</dbReference>
<dbReference type="Pfam" id="PF01497">
    <property type="entry name" value="Peripla_BP_2"/>
    <property type="match status" value="1"/>
</dbReference>
<feature type="compositionally biased region" description="Polar residues" evidence="5">
    <location>
        <begin position="23"/>
        <end position="33"/>
    </location>
</feature>
<evidence type="ECO:0000256" key="2">
    <source>
        <dbReference type="ARBA" id="ARBA00008814"/>
    </source>
</evidence>
<dbReference type="InterPro" id="IPR051313">
    <property type="entry name" value="Bact_iron-sidero_bind"/>
</dbReference>
<dbReference type="SUPFAM" id="SSF53807">
    <property type="entry name" value="Helical backbone' metal receptor"/>
    <property type="match status" value="1"/>
</dbReference>
<evidence type="ECO:0000259" key="7">
    <source>
        <dbReference type="PROSITE" id="PS50983"/>
    </source>
</evidence>
<accession>A0A940XFF9</accession>
<feature type="signal peptide" evidence="6">
    <location>
        <begin position="1"/>
        <end position="25"/>
    </location>
</feature>
<dbReference type="InterPro" id="IPR002491">
    <property type="entry name" value="ABC_transptr_periplasmic_BD"/>
</dbReference>
<keyword evidence="4 6" id="KW-0732">Signal</keyword>
<evidence type="ECO:0000313" key="8">
    <source>
        <dbReference type="EMBL" id="MBQ0826157.1"/>
    </source>
</evidence>
<comment type="subcellular location">
    <subcellularLocation>
        <location evidence="1">Cell envelope</location>
    </subcellularLocation>
</comment>
<feature type="domain" description="Fe/B12 periplasmic-binding" evidence="7">
    <location>
        <begin position="62"/>
        <end position="330"/>
    </location>
</feature>
<comment type="similarity">
    <text evidence="2">Belongs to the bacterial solute-binding protein 8 family.</text>
</comment>
<reference evidence="8" key="1">
    <citation type="submission" date="2021-04" db="EMBL/GenBank/DDBJ databases">
        <title>Genome seq and assembly of Streptomyces sp. RG38.</title>
        <authorList>
            <person name="Chhetri G."/>
        </authorList>
    </citation>
    <scope>NUCLEOTIDE SEQUENCE</scope>
    <source>
        <strain evidence="8">RG38</strain>
    </source>
</reference>
<dbReference type="GO" id="GO:0030288">
    <property type="term" value="C:outer membrane-bounded periplasmic space"/>
    <property type="evidence" value="ECO:0007669"/>
    <property type="project" value="TreeGrafter"/>
</dbReference>
<name>A0A940XFF9_9ACTN</name>
<evidence type="ECO:0000256" key="6">
    <source>
        <dbReference type="SAM" id="SignalP"/>
    </source>
</evidence>
<evidence type="ECO:0000313" key="9">
    <source>
        <dbReference type="Proteomes" id="UP000677875"/>
    </source>
</evidence>
<keyword evidence="9" id="KW-1185">Reference proteome</keyword>
<evidence type="ECO:0000256" key="5">
    <source>
        <dbReference type="SAM" id="MobiDB-lite"/>
    </source>
</evidence>
<feature type="region of interest" description="Disordered" evidence="5">
    <location>
        <begin position="23"/>
        <end position="42"/>
    </location>
</feature>
<dbReference type="Proteomes" id="UP000677875">
    <property type="component" value="Unassembled WGS sequence"/>
</dbReference>
<dbReference type="RefSeq" id="WP_210868979.1">
    <property type="nucleotide sequence ID" value="NZ_JAGPNL010000001.1"/>
</dbReference>
<organism evidence="8 9">
    <name type="scientific">Streptomyces tagetis</name>
    <dbReference type="NCBI Taxonomy" id="2820809"/>
    <lineage>
        <taxon>Bacteria</taxon>
        <taxon>Bacillati</taxon>
        <taxon>Actinomycetota</taxon>
        <taxon>Actinomycetes</taxon>
        <taxon>Kitasatosporales</taxon>
        <taxon>Streptomycetaceae</taxon>
        <taxon>Streptomyces</taxon>
    </lineage>
</organism>
<dbReference type="PROSITE" id="PS50983">
    <property type="entry name" value="FE_B12_PBP"/>
    <property type="match status" value="1"/>
</dbReference>
<evidence type="ECO:0000256" key="3">
    <source>
        <dbReference type="ARBA" id="ARBA00022448"/>
    </source>
</evidence>
<evidence type="ECO:0000256" key="4">
    <source>
        <dbReference type="ARBA" id="ARBA00022729"/>
    </source>
</evidence>